<feature type="repeat" description="RCC1" evidence="2">
    <location>
        <begin position="378"/>
        <end position="431"/>
    </location>
</feature>
<feature type="compositionally biased region" description="Gly residues" evidence="3">
    <location>
        <begin position="8"/>
        <end position="17"/>
    </location>
</feature>
<dbReference type="Gene3D" id="1.10.238.20">
    <property type="entry name" value="Pheromone/general odorant binding protein domain"/>
    <property type="match status" value="1"/>
</dbReference>
<dbReference type="EMBL" id="CM000366">
    <property type="protein sequence ID" value="EDX18459.1"/>
    <property type="molecule type" value="Genomic_DNA"/>
</dbReference>
<proteinExistence type="predicted"/>
<dbReference type="HOGENOM" id="CLU_248477_0_0_1"/>
<dbReference type="Pfam" id="PF01395">
    <property type="entry name" value="PBP_GOBP"/>
    <property type="match status" value="1"/>
</dbReference>
<feature type="region of interest" description="Disordered" evidence="3">
    <location>
        <begin position="1021"/>
        <end position="1068"/>
    </location>
</feature>
<dbReference type="Proteomes" id="UP000000304">
    <property type="component" value="Chromosome X"/>
</dbReference>
<evidence type="ECO:0000256" key="3">
    <source>
        <dbReference type="SAM" id="MobiDB-lite"/>
    </source>
</evidence>
<feature type="domain" description="Cytochrome b5 heme-binding" evidence="4">
    <location>
        <begin position="882"/>
        <end position="950"/>
    </location>
</feature>
<dbReference type="PROSITE" id="PS50012">
    <property type="entry name" value="RCC1_3"/>
    <property type="match status" value="4"/>
</dbReference>
<reference evidence="5 6" key="1">
    <citation type="journal article" date="2007" name="Nature">
        <title>Evolution of genes and genomes on the Drosophila phylogeny.</title>
        <authorList>
            <consortium name="Drosophila 12 Genomes Consortium"/>
            <person name="Clark A.G."/>
            <person name="Eisen M.B."/>
            <person name="Smith D.R."/>
            <person name="Bergman C.M."/>
            <person name="Oliver B."/>
            <person name="Markow T.A."/>
            <person name="Kaufman T.C."/>
            <person name="Kellis M."/>
            <person name="Gelbart W."/>
            <person name="Iyer V.N."/>
            <person name="Pollard D.A."/>
            <person name="Sackton T.B."/>
            <person name="Larracuente A.M."/>
            <person name="Singh N.D."/>
            <person name="Abad J.P."/>
            <person name="Abt D.N."/>
            <person name="Adryan B."/>
            <person name="Aguade M."/>
            <person name="Akashi H."/>
            <person name="Anderson W.W."/>
            <person name="Aquadro C.F."/>
            <person name="Ardell D.H."/>
            <person name="Arguello R."/>
            <person name="Artieri C.G."/>
            <person name="Barbash D.A."/>
            <person name="Barker D."/>
            <person name="Barsanti P."/>
            <person name="Batterham P."/>
            <person name="Batzoglou S."/>
            <person name="Begun D."/>
            <person name="Bhutkar A."/>
            <person name="Blanco E."/>
            <person name="Bosak S.A."/>
            <person name="Bradley R.K."/>
            <person name="Brand A.D."/>
            <person name="Brent M.R."/>
            <person name="Brooks A.N."/>
            <person name="Brown R.H."/>
            <person name="Butlin R.K."/>
            <person name="Caggese C."/>
            <person name="Calvi B.R."/>
            <person name="Bernardo de Carvalho A."/>
            <person name="Caspi A."/>
            <person name="Castrezana S."/>
            <person name="Celniker S.E."/>
            <person name="Chang J.L."/>
            <person name="Chapple C."/>
            <person name="Chatterji S."/>
            <person name="Chinwalla A."/>
            <person name="Civetta A."/>
            <person name="Clifton S.W."/>
            <person name="Comeron J.M."/>
            <person name="Costello J.C."/>
            <person name="Coyne J.A."/>
            <person name="Daub J."/>
            <person name="David R.G."/>
            <person name="Delcher A.L."/>
            <person name="Delehaunty K."/>
            <person name="Do C.B."/>
            <person name="Ebling H."/>
            <person name="Edwards K."/>
            <person name="Eickbush T."/>
            <person name="Evans J.D."/>
            <person name="Filipski A."/>
            <person name="Findeiss S."/>
            <person name="Freyhult E."/>
            <person name="Fulton L."/>
            <person name="Fulton R."/>
            <person name="Garcia A.C."/>
            <person name="Gardiner A."/>
            <person name="Garfield D.A."/>
            <person name="Garvin B.E."/>
            <person name="Gibson G."/>
            <person name="Gilbert D."/>
            <person name="Gnerre S."/>
            <person name="Godfrey J."/>
            <person name="Good R."/>
            <person name="Gotea V."/>
            <person name="Gravely B."/>
            <person name="Greenberg A.J."/>
            <person name="Griffiths-Jones S."/>
            <person name="Gross S."/>
            <person name="Guigo R."/>
            <person name="Gustafson E.A."/>
            <person name="Haerty W."/>
            <person name="Hahn M.W."/>
            <person name="Halligan D.L."/>
            <person name="Halpern A.L."/>
            <person name="Halter G.M."/>
            <person name="Han M.V."/>
            <person name="Heger A."/>
            <person name="Hillier L."/>
            <person name="Hinrichs A.S."/>
            <person name="Holmes I."/>
            <person name="Hoskins R.A."/>
            <person name="Hubisz M.J."/>
            <person name="Hultmark D."/>
            <person name="Huntley M.A."/>
            <person name="Jaffe D.B."/>
            <person name="Jagadeeshan S."/>
            <person name="Jeck W.R."/>
            <person name="Johnson J."/>
            <person name="Jones C.D."/>
            <person name="Jordan W.C."/>
            <person name="Karpen G.H."/>
            <person name="Kataoka E."/>
            <person name="Keightley P.D."/>
            <person name="Kheradpour P."/>
            <person name="Kirkness E.F."/>
            <person name="Koerich L.B."/>
            <person name="Kristiansen K."/>
            <person name="Kudrna D."/>
            <person name="Kulathinal R.J."/>
            <person name="Kumar S."/>
            <person name="Kwok R."/>
            <person name="Lander E."/>
            <person name="Langley C.H."/>
            <person name="Lapoint R."/>
            <person name="Lazzaro B.P."/>
            <person name="Lee S.J."/>
            <person name="Levesque L."/>
            <person name="Li R."/>
            <person name="Lin C.F."/>
            <person name="Lin M.F."/>
            <person name="Lindblad-Toh K."/>
            <person name="Llopart A."/>
            <person name="Long M."/>
            <person name="Low L."/>
            <person name="Lozovsky E."/>
            <person name="Lu J."/>
            <person name="Luo M."/>
            <person name="Machado C.A."/>
            <person name="Makalowski W."/>
            <person name="Marzo M."/>
            <person name="Matsuda M."/>
            <person name="Matzkin L."/>
            <person name="McAllister B."/>
            <person name="McBride C.S."/>
            <person name="McKernan B."/>
            <person name="McKernan K."/>
            <person name="Mendez-Lago M."/>
            <person name="Minx P."/>
            <person name="Mollenhauer M.U."/>
            <person name="Montooth K."/>
            <person name="Mount S.M."/>
            <person name="Mu X."/>
            <person name="Myers E."/>
            <person name="Negre B."/>
            <person name="Newfeld S."/>
            <person name="Nielsen R."/>
            <person name="Noor M.A."/>
            <person name="O'Grady P."/>
            <person name="Pachter L."/>
            <person name="Papaceit M."/>
            <person name="Parisi M.J."/>
            <person name="Parisi M."/>
            <person name="Parts L."/>
            <person name="Pedersen J.S."/>
            <person name="Pesole G."/>
            <person name="Phillippy A.M."/>
            <person name="Ponting C.P."/>
            <person name="Pop M."/>
            <person name="Porcelli D."/>
            <person name="Powell J.R."/>
            <person name="Prohaska S."/>
            <person name="Pruitt K."/>
            <person name="Puig M."/>
            <person name="Quesneville H."/>
            <person name="Ram K.R."/>
            <person name="Rand D."/>
            <person name="Rasmussen M.D."/>
            <person name="Reed L.K."/>
            <person name="Reenan R."/>
            <person name="Reily A."/>
            <person name="Remington K.A."/>
            <person name="Rieger T.T."/>
            <person name="Ritchie M.G."/>
            <person name="Robin C."/>
            <person name="Rogers Y.H."/>
            <person name="Rohde C."/>
            <person name="Rozas J."/>
            <person name="Rubenfield M.J."/>
            <person name="Ruiz A."/>
            <person name="Russo S."/>
            <person name="Salzberg S.L."/>
            <person name="Sanchez-Gracia A."/>
            <person name="Saranga D.J."/>
            <person name="Sato H."/>
            <person name="Schaeffer S.W."/>
            <person name="Schatz M.C."/>
            <person name="Schlenke T."/>
            <person name="Schwartz R."/>
            <person name="Segarra C."/>
            <person name="Singh R.S."/>
            <person name="Sirot L."/>
            <person name="Sirota M."/>
            <person name="Sisneros N.B."/>
            <person name="Smith C.D."/>
            <person name="Smith T.F."/>
            <person name="Spieth J."/>
            <person name="Stage D.E."/>
            <person name="Stark A."/>
            <person name="Stephan W."/>
            <person name="Strausberg R.L."/>
            <person name="Strempel S."/>
            <person name="Sturgill D."/>
            <person name="Sutton G."/>
            <person name="Sutton G.G."/>
            <person name="Tao W."/>
            <person name="Teichmann S."/>
            <person name="Tobari Y.N."/>
            <person name="Tomimura Y."/>
            <person name="Tsolas J.M."/>
            <person name="Valente V.L."/>
            <person name="Venter E."/>
            <person name="Venter J.C."/>
            <person name="Vicario S."/>
            <person name="Vieira F.G."/>
            <person name="Vilella A.J."/>
            <person name="Villasante A."/>
            <person name="Walenz B."/>
            <person name="Wang J."/>
            <person name="Wasserman M."/>
            <person name="Watts T."/>
            <person name="Wilson D."/>
            <person name="Wilson R.K."/>
            <person name="Wing R.A."/>
            <person name="Wolfner M.F."/>
            <person name="Wong A."/>
            <person name="Wong G.K."/>
            <person name="Wu C.I."/>
            <person name="Wu G."/>
            <person name="Yamamoto D."/>
            <person name="Yang H.P."/>
            <person name="Yang S.P."/>
            <person name="Yorke J.A."/>
            <person name="Yoshida K."/>
            <person name="Zdobnov E."/>
            <person name="Zhang P."/>
            <person name="Zhang Y."/>
            <person name="Zimin A.V."/>
            <person name="Baldwin J."/>
            <person name="Abdouelleil A."/>
            <person name="Abdulkadir J."/>
            <person name="Abebe A."/>
            <person name="Abera B."/>
            <person name="Abreu J."/>
            <person name="Acer S.C."/>
            <person name="Aftuck L."/>
            <person name="Alexander A."/>
            <person name="An P."/>
            <person name="Anderson E."/>
            <person name="Anderson S."/>
            <person name="Arachi H."/>
            <person name="Azer M."/>
            <person name="Bachantsang P."/>
            <person name="Barry A."/>
            <person name="Bayul T."/>
            <person name="Berlin A."/>
            <person name="Bessette D."/>
            <person name="Bloom T."/>
            <person name="Blye J."/>
            <person name="Boguslavskiy L."/>
            <person name="Bonnet C."/>
            <person name="Boukhgalter B."/>
            <person name="Bourzgui I."/>
            <person name="Brown A."/>
            <person name="Cahill P."/>
            <person name="Channer S."/>
            <person name="Cheshatsang Y."/>
            <person name="Chuda L."/>
            <person name="Citroen M."/>
            <person name="Collymore A."/>
            <person name="Cooke P."/>
            <person name="Costello M."/>
            <person name="D'Aco K."/>
            <person name="Daza R."/>
            <person name="De Haan G."/>
            <person name="DeGray S."/>
            <person name="DeMaso C."/>
            <person name="Dhargay N."/>
            <person name="Dooley K."/>
            <person name="Dooley E."/>
            <person name="Doricent M."/>
            <person name="Dorje P."/>
            <person name="Dorjee K."/>
            <person name="Dupes A."/>
            <person name="Elong R."/>
            <person name="Falk J."/>
            <person name="Farina A."/>
            <person name="Faro S."/>
            <person name="Ferguson D."/>
            <person name="Fisher S."/>
            <person name="Foley C.D."/>
            <person name="Franke A."/>
            <person name="Friedrich D."/>
            <person name="Gadbois L."/>
            <person name="Gearin G."/>
            <person name="Gearin C.R."/>
            <person name="Giannoukos G."/>
            <person name="Goode T."/>
            <person name="Graham J."/>
            <person name="Grandbois E."/>
            <person name="Grewal S."/>
            <person name="Gyaltsen K."/>
            <person name="Hafez N."/>
            <person name="Hagos B."/>
            <person name="Hall J."/>
            <person name="Henson C."/>
            <person name="Hollinger A."/>
            <person name="Honan T."/>
            <person name="Huard M.D."/>
            <person name="Hughes L."/>
            <person name="Hurhula B."/>
            <person name="Husby M.E."/>
            <person name="Kamat A."/>
            <person name="Kanga B."/>
            <person name="Kashin S."/>
            <person name="Khazanovich D."/>
            <person name="Kisner P."/>
            <person name="Lance K."/>
            <person name="Lara M."/>
            <person name="Lee W."/>
            <person name="Lennon N."/>
            <person name="Letendre F."/>
            <person name="LeVine R."/>
            <person name="Lipovsky A."/>
            <person name="Liu X."/>
            <person name="Liu J."/>
            <person name="Liu S."/>
            <person name="Lokyitsang T."/>
            <person name="Lokyitsang Y."/>
            <person name="Lubonja R."/>
            <person name="Lui A."/>
            <person name="MacDonald P."/>
            <person name="Magnisalis V."/>
            <person name="Maru K."/>
            <person name="Matthews C."/>
            <person name="McCusker W."/>
            <person name="McDonough S."/>
            <person name="Mehta T."/>
            <person name="Meldrim J."/>
            <person name="Meneus L."/>
            <person name="Mihai O."/>
            <person name="Mihalev A."/>
            <person name="Mihova T."/>
            <person name="Mittelman R."/>
            <person name="Mlenga V."/>
            <person name="Montmayeur A."/>
            <person name="Mulrain L."/>
            <person name="Navidi A."/>
            <person name="Naylor J."/>
            <person name="Negash T."/>
            <person name="Nguyen T."/>
            <person name="Nguyen N."/>
            <person name="Nicol R."/>
            <person name="Norbu C."/>
            <person name="Norbu N."/>
            <person name="Novod N."/>
            <person name="O'Neill B."/>
            <person name="Osman S."/>
            <person name="Markiewicz E."/>
            <person name="Oyono O.L."/>
            <person name="Patti C."/>
            <person name="Phunkhang P."/>
            <person name="Pierre F."/>
            <person name="Priest M."/>
            <person name="Raghuraman S."/>
            <person name="Rege F."/>
            <person name="Reyes R."/>
            <person name="Rise C."/>
            <person name="Rogov P."/>
            <person name="Ross K."/>
            <person name="Ryan E."/>
            <person name="Settipalli S."/>
            <person name="Shea T."/>
            <person name="Sherpa N."/>
            <person name="Shi L."/>
            <person name="Shih D."/>
            <person name="Sparrow T."/>
            <person name="Spaulding J."/>
            <person name="Stalker J."/>
            <person name="Stange-Thomann N."/>
            <person name="Stavropoulos S."/>
            <person name="Stone C."/>
            <person name="Strader C."/>
            <person name="Tesfaye S."/>
            <person name="Thomson T."/>
            <person name="Thoulutsang Y."/>
            <person name="Thoulutsang D."/>
            <person name="Topham K."/>
            <person name="Topping I."/>
            <person name="Tsamla T."/>
            <person name="Vassiliev H."/>
            <person name="Vo A."/>
            <person name="Wangchuk T."/>
            <person name="Wangdi T."/>
            <person name="Weiand M."/>
            <person name="Wilkinson J."/>
            <person name="Wilson A."/>
            <person name="Yadav S."/>
            <person name="Young G."/>
            <person name="Yu Q."/>
            <person name="Zembek L."/>
            <person name="Zhong D."/>
            <person name="Zimmer A."/>
            <person name="Zwirko Z."/>
            <person name="Jaffe D.B."/>
            <person name="Alvarez P."/>
            <person name="Brockman W."/>
            <person name="Butler J."/>
            <person name="Chin C."/>
            <person name="Gnerre S."/>
            <person name="Grabherr M."/>
            <person name="Kleber M."/>
            <person name="Mauceli E."/>
            <person name="MacCallum I."/>
        </authorList>
    </citation>
    <scope>NUCLEOTIDE SEQUENCE [LARGE SCALE GENOMIC DNA]</scope>
    <source>
        <strain evidence="6">white501</strain>
    </source>
</reference>
<feature type="compositionally biased region" description="Polar residues" evidence="3">
    <location>
        <begin position="1039"/>
        <end position="1051"/>
    </location>
</feature>
<dbReference type="PRINTS" id="PR00633">
    <property type="entry name" value="RCCNDNSATION"/>
</dbReference>
<evidence type="ECO:0000313" key="6">
    <source>
        <dbReference type="Proteomes" id="UP000000304"/>
    </source>
</evidence>
<dbReference type="OrthoDB" id="239701at2759"/>
<feature type="compositionally biased region" description="Low complexity" evidence="3">
    <location>
        <begin position="18"/>
        <end position="31"/>
    </location>
</feature>
<feature type="compositionally biased region" description="Gly residues" evidence="3">
    <location>
        <begin position="49"/>
        <end position="59"/>
    </location>
</feature>
<organism evidence="5 6">
    <name type="scientific">Drosophila simulans</name>
    <name type="common">Fruit fly</name>
    <dbReference type="NCBI Taxonomy" id="7240"/>
    <lineage>
        <taxon>Eukaryota</taxon>
        <taxon>Metazoa</taxon>
        <taxon>Ecdysozoa</taxon>
        <taxon>Arthropoda</taxon>
        <taxon>Hexapoda</taxon>
        <taxon>Insecta</taxon>
        <taxon>Pterygota</taxon>
        <taxon>Neoptera</taxon>
        <taxon>Endopterygota</taxon>
        <taxon>Diptera</taxon>
        <taxon>Brachycera</taxon>
        <taxon>Muscomorpha</taxon>
        <taxon>Ephydroidea</taxon>
        <taxon>Drosophilidae</taxon>
        <taxon>Drosophila</taxon>
        <taxon>Sophophora</taxon>
    </lineage>
</organism>
<name>B4R2Y2_DROSI</name>
<dbReference type="Pfam" id="PF00415">
    <property type="entry name" value="RCC1"/>
    <property type="match status" value="4"/>
</dbReference>
<dbReference type="SUPFAM" id="SSF47565">
    <property type="entry name" value="Insect pheromone/odorant-binding proteins"/>
    <property type="match status" value="1"/>
</dbReference>
<protein>
    <submittedName>
        <fullName evidence="5">GD17489</fullName>
    </submittedName>
</protein>
<feature type="repeat" description="RCC1" evidence="2">
    <location>
        <begin position="222"/>
        <end position="273"/>
    </location>
</feature>
<dbReference type="Gene3D" id="2.130.10.30">
    <property type="entry name" value="Regulator of chromosome condensation 1/beta-lactamase-inhibitor protein II"/>
    <property type="match status" value="1"/>
</dbReference>
<keyword evidence="1" id="KW-0677">Repeat</keyword>
<dbReference type="CDD" id="cd23992">
    <property type="entry name" value="PBP_GOBP"/>
    <property type="match status" value="1"/>
</dbReference>
<dbReference type="InterPro" id="IPR036728">
    <property type="entry name" value="PBP_GOBP_sf"/>
</dbReference>
<gene>
    <name evidence="5" type="primary">Dsim\GD17489</name>
    <name evidence="5" type="ORF">Dsim_GD17489</name>
</gene>
<dbReference type="STRING" id="7240.B4R2Y2"/>
<feature type="region of interest" description="Disordered" evidence="3">
    <location>
        <begin position="1251"/>
        <end position="1274"/>
    </location>
</feature>
<evidence type="ECO:0000313" key="5">
    <source>
        <dbReference type="EMBL" id="EDX18459.1"/>
    </source>
</evidence>
<dbReference type="Pfam" id="PF00173">
    <property type="entry name" value="Cyt-b5"/>
    <property type="match status" value="1"/>
</dbReference>
<dbReference type="PANTHER" id="PTHR22872:SF2">
    <property type="entry name" value="INHIBITOR OF BRUTON TYROSINE KINASE"/>
    <property type="match status" value="1"/>
</dbReference>
<evidence type="ECO:0000256" key="1">
    <source>
        <dbReference type="ARBA" id="ARBA00022737"/>
    </source>
</evidence>
<feature type="repeat" description="RCC1" evidence="2">
    <location>
        <begin position="328"/>
        <end position="377"/>
    </location>
</feature>
<feature type="region of interest" description="Disordered" evidence="3">
    <location>
        <begin position="1"/>
        <end position="67"/>
    </location>
</feature>
<dbReference type="InterPro" id="IPR006170">
    <property type="entry name" value="PBP/GOBP"/>
</dbReference>
<sequence length="1505" mass="163694">MFNRQASGGAGSSGQGAGSSQPASAAPVSAGVGVGGGGGASGAAAGAGSAAGSGSGSGSGSAAPPSHSPDLYLRPLPFLDAKWLRADLIASLRNAADGAVLWNHLIQDCELVSSPTAPLLNARGQLSYLGDDGKHYCGAQQLKCSCCQPEYCGPLSACNCDGCRPLDSDTAIKKLTTQAAAQQAAHLSQATDMSLHAHWDSQSRYDFDEQDVKPDRNPFLKNNAYSWGTGEDHRLGHGDTHARAVPTKIAALEQHCVQSVYCGCSYSAAITCGGNLLTWGRGTYARLGHGNSDDRSLPTLVVALSDHMVVDVALGSGDAHSLALTSEGLVFAWGDGDYGKLGNGNCNGSLQPILVESLPRVQRVFAGSQFSVALSSEGQLYTWGKATCLGHQLVERSVQGCSVPRLVSSLQHKRIVDVAVSVAHCLALSSSGEVFGWGRNDSQQICPASVSSEPLLRTPILVSLPTFPASGIACTSAQSLVWTQSSHQGVPRRAPFVVDLGEPTFRLLDQLLGMCSSQDNRQTPNQESECIAVACLNLFRLQLLALIANGVEPRQVGLASGSRLLCSLKTRILGLAGGSQVLRTIQVAAQQALQDGWSVLLPTAAERAQTLTSLLPSEPGQASSAGHRFMTDLLVSSLMAEGGLESALQHAIRLESSSCSADCGDGVHLPLLQLITRLLSNNAALSQTRLSPTLGKQQEKEEEEREQQHQEPSTSPSLSLLHRFQRLLLSHIHQAQPEEETTGAEALLLQYMHALIPACVATLQKAHELALLCREPGEHSFGQMVGHLGRVLQADISDALLNELLVGLLLLKRDRPQCLGGLRWARLFLPLLRVLDRLNRALGEGELRDGDDMGWPGIICRGGPKGGPPPADPETHYVRRADMENLLLDGSRCIVLAGYVCDLSGYNCESETLRSVLDSGLGKDLTAEMSSQVHRSAMEHILEHHKLGKYMVQANTEEKVRFDPIHRRLDPSRLTHFSSECALAQLLGLVANLMCSGPALQPAELQCRQLDKSSLLSGGLQLLQPSNPFDEEKGEARSSHSCHSTAGNTPTELPPPLPMQQQLAPGRGKSQLQLRADAFISGLAEARVSEPPVAAWLALTERYCKAHNLMWHQEFATEHPVQELERLLSAVLIRHQYLGGLVLNALETESPPPRQLGEIIRLVHQAKWSVVRTRQQLNRSYKEVCAPILERLRFLLYEVRPAISPQQRGLRRLPILQRPPRFKMLVRRLLQELRSSRQPAKPEDLLNASIQQEQEKKPQVMPKQELEEQEEEETLLRRLNERQIHGEGELDPALMQDIVDFALQDSCDVETARRAMYCQMQRYQLRLAGLQIVQQLLELHGLLDAAQYSLLNGFLGLHLKSTSSGGGSTGSGSSLHVLGQLNMISAYQKARLLLAQSRVLDWAVRELRRLVNQEQQGHARGKDSTNLGTYFELMPEGQLQYNEDKTVDMINMMFPDREDDGRRIVKTCNEQLKAEQDKCEAAHGIAMCMLREMRSSGFKIPEVKE</sequence>
<dbReference type="OMA" id="ASETLMW"/>
<dbReference type="SUPFAM" id="SSF50985">
    <property type="entry name" value="RCC1/BLIP-II"/>
    <property type="match status" value="1"/>
</dbReference>
<feature type="repeat" description="RCC1" evidence="2">
    <location>
        <begin position="274"/>
        <end position="327"/>
    </location>
</feature>
<dbReference type="InterPro" id="IPR000408">
    <property type="entry name" value="Reg_chr_condens"/>
</dbReference>
<evidence type="ECO:0000259" key="4">
    <source>
        <dbReference type="Pfam" id="PF00173"/>
    </source>
</evidence>
<dbReference type="InterPro" id="IPR001199">
    <property type="entry name" value="Cyt_B5-like_heme/steroid-bd"/>
</dbReference>
<feature type="region of interest" description="Disordered" evidence="3">
    <location>
        <begin position="689"/>
        <end position="716"/>
    </location>
</feature>
<dbReference type="PANTHER" id="PTHR22872">
    <property type="entry name" value="BTK-BINDING PROTEIN-RELATED"/>
    <property type="match status" value="1"/>
</dbReference>
<accession>B4R2Y2</accession>
<feature type="compositionally biased region" description="Gly residues" evidence="3">
    <location>
        <begin position="32"/>
        <end position="41"/>
    </location>
</feature>
<keyword evidence="6" id="KW-1185">Reference proteome</keyword>
<evidence type="ECO:0000256" key="2">
    <source>
        <dbReference type="PROSITE-ProRule" id="PRU00235"/>
    </source>
</evidence>
<dbReference type="InterPro" id="IPR051625">
    <property type="entry name" value="Signaling_Regulatory_Domain"/>
</dbReference>
<dbReference type="InterPro" id="IPR009091">
    <property type="entry name" value="RCC1/BLIP-II"/>
</dbReference>
<dbReference type="GO" id="GO:0005549">
    <property type="term" value="F:odorant binding"/>
    <property type="evidence" value="ECO:0007669"/>
    <property type="project" value="InterPro"/>
</dbReference>